<feature type="domain" description="SAF" evidence="8">
    <location>
        <begin position="97"/>
        <end position="159"/>
    </location>
</feature>
<evidence type="ECO:0000256" key="2">
    <source>
        <dbReference type="ARBA" id="ARBA00010474"/>
    </source>
</evidence>
<dbReference type="InterPro" id="IPR017585">
    <property type="entry name" value="SAF_FlgA"/>
</dbReference>
<dbReference type="InterPro" id="IPR039246">
    <property type="entry name" value="Flagellar_FlgA"/>
</dbReference>
<dbReference type="STRING" id="1799789.AX660_20435"/>
<evidence type="ECO:0000256" key="1">
    <source>
        <dbReference type="ARBA" id="ARBA00004418"/>
    </source>
</evidence>
<evidence type="ECO:0000256" key="5">
    <source>
        <dbReference type="ARBA" id="ARBA00022764"/>
    </source>
</evidence>
<keyword evidence="9" id="KW-0966">Cell projection</keyword>
<accession>A0A148KP03</accession>
<dbReference type="SMART" id="SM00858">
    <property type="entry name" value="SAF"/>
    <property type="match status" value="1"/>
</dbReference>
<organism evidence="9 10">
    <name type="scientific">Paraglaciecola hydrolytica</name>
    <dbReference type="NCBI Taxonomy" id="1799789"/>
    <lineage>
        <taxon>Bacteria</taxon>
        <taxon>Pseudomonadati</taxon>
        <taxon>Pseudomonadota</taxon>
        <taxon>Gammaproteobacteria</taxon>
        <taxon>Alteromonadales</taxon>
        <taxon>Alteromonadaceae</taxon>
        <taxon>Paraglaciecola</taxon>
    </lineage>
</organism>
<proteinExistence type="inferred from homology"/>
<dbReference type="AlphaFoldDB" id="A0A148KP03"/>
<keyword evidence="10" id="KW-1185">Reference proteome</keyword>
<dbReference type="GO" id="GO:0042597">
    <property type="term" value="C:periplasmic space"/>
    <property type="evidence" value="ECO:0007669"/>
    <property type="project" value="UniProtKB-SubCell"/>
</dbReference>
<evidence type="ECO:0000259" key="8">
    <source>
        <dbReference type="SMART" id="SM00858"/>
    </source>
</evidence>
<dbReference type="EMBL" id="LSNE01000009">
    <property type="protein sequence ID" value="KXI28020.1"/>
    <property type="molecule type" value="Genomic_DNA"/>
</dbReference>
<evidence type="ECO:0000313" key="9">
    <source>
        <dbReference type="EMBL" id="KXI28020.1"/>
    </source>
</evidence>
<sequence length="219" mass="24155">MSFVSFIAAAQENNLDNQQLIHDAEKFIIAQLSGNNSSQLEVEGMPIDARIVIPACPQDIEYAVGSEALFQSNITVKAQCPASNWYMYLMIRVTEIQPVVIVSNAVSPGTLLSKDNLQVIDMDKKRLRNTTFADIDSVLGARVKRRLISGRPVEPDDLCFVCKGDNVVISAESQFMYVKTNGVALEDGNVGETIRVKNSRSNKNLLAQIVNTHEVKVNL</sequence>
<comment type="similarity">
    <text evidence="2 7">Belongs to the FlgA family.</text>
</comment>
<keyword evidence="7" id="KW-1005">Bacterial flagellum biogenesis</keyword>
<dbReference type="CDD" id="cd11614">
    <property type="entry name" value="SAF_CpaB_FlgA_like"/>
    <property type="match status" value="1"/>
</dbReference>
<dbReference type="Gene3D" id="2.30.30.760">
    <property type="match status" value="1"/>
</dbReference>
<evidence type="ECO:0000256" key="6">
    <source>
        <dbReference type="ARBA" id="ARBA00025643"/>
    </source>
</evidence>
<dbReference type="PANTHER" id="PTHR36307:SF1">
    <property type="entry name" value="FLAGELLA BASAL BODY P-RING FORMATION PROTEIN FLGA"/>
    <property type="match status" value="1"/>
</dbReference>
<evidence type="ECO:0000313" key="10">
    <source>
        <dbReference type="Proteomes" id="UP000070299"/>
    </source>
</evidence>
<evidence type="ECO:0000256" key="4">
    <source>
        <dbReference type="ARBA" id="ARBA00022729"/>
    </source>
</evidence>
<comment type="caution">
    <text evidence="9">The sequence shown here is derived from an EMBL/GenBank/DDBJ whole genome shotgun (WGS) entry which is preliminary data.</text>
</comment>
<dbReference type="Gene3D" id="3.90.1210.10">
    <property type="entry name" value="Antifreeze-like/N-acetylneuraminic acid synthase C-terminal domain"/>
    <property type="match status" value="1"/>
</dbReference>
<dbReference type="InterPro" id="IPR013974">
    <property type="entry name" value="SAF"/>
</dbReference>
<keyword evidence="4" id="KW-0732">Signal</keyword>
<keyword evidence="5 7" id="KW-0574">Periplasm</keyword>
<dbReference type="PANTHER" id="PTHR36307">
    <property type="entry name" value="FLAGELLA BASAL BODY P-RING FORMATION PROTEIN FLGA"/>
    <property type="match status" value="1"/>
</dbReference>
<reference evidence="10" key="1">
    <citation type="submission" date="2016-02" db="EMBL/GenBank/DDBJ databases">
        <authorList>
            <person name="Schultz-Johansen M."/>
            <person name="Glaring M.A."/>
            <person name="Bech P.K."/>
            <person name="Stougaard P."/>
        </authorList>
    </citation>
    <scope>NUCLEOTIDE SEQUENCE [LARGE SCALE GENOMIC DNA]</scope>
    <source>
        <strain evidence="10">S66</strain>
    </source>
</reference>
<gene>
    <name evidence="9" type="ORF">AX660_20435</name>
</gene>
<evidence type="ECO:0000256" key="7">
    <source>
        <dbReference type="RuleBase" id="RU362063"/>
    </source>
</evidence>
<comment type="subcellular location">
    <subcellularLocation>
        <location evidence="1 7">Periplasm</location>
    </subcellularLocation>
</comment>
<dbReference type="NCBIfam" id="TIGR03170">
    <property type="entry name" value="flgA_cterm"/>
    <property type="match status" value="1"/>
</dbReference>
<keyword evidence="9" id="KW-0969">Cilium</keyword>
<dbReference type="Proteomes" id="UP000070299">
    <property type="component" value="Unassembled WGS sequence"/>
</dbReference>
<keyword evidence="9" id="KW-0282">Flagellum</keyword>
<evidence type="ECO:0000256" key="3">
    <source>
        <dbReference type="ARBA" id="ARBA00014754"/>
    </source>
</evidence>
<dbReference type="Pfam" id="PF13144">
    <property type="entry name" value="ChapFlgA"/>
    <property type="match status" value="1"/>
</dbReference>
<name>A0A148KP03_9ALTE</name>
<dbReference type="GO" id="GO:0044780">
    <property type="term" value="P:bacterial-type flagellum assembly"/>
    <property type="evidence" value="ECO:0007669"/>
    <property type="project" value="InterPro"/>
</dbReference>
<protein>
    <recommendedName>
        <fullName evidence="3 7">Flagella basal body P-ring formation protein FlgA</fullName>
    </recommendedName>
</protein>
<comment type="function">
    <text evidence="6 7">Involved in the assembly process of the P-ring formation. It may associate with FlgF on the rod constituting a structure essential for the P-ring assembly or may act as a modulator protein for the P-ring assembly.</text>
</comment>